<evidence type="ECO:0000256" key="5">
    <source>
        <dbReference type="RuleBase" id="RU363107"/>
    </source>
</evidence>
<proteinExistence type="inferred from homology"/>
<dbReference type="AlphaFoldDB" id="A0A9P6U047"/>
<comment type="caution">
    <text evidence="6">The sequence shown here is derived from an EMBL/GenBank/DDBJ whole genome shotgun (WGS) entry which is preliminary data.</text>
</comment>
<dbReference type="Proteomes" id="UP000807716">
    <property type="component" value="Unassembled WGS sequence"/>
</dbReference>
<dbReference type="PANTHER" id="PTHR19317:SF0">
    <property type="entry name" value="PRENYLATED RAB ACCEPTOR PROTEIN 1"/>
    <property type="match status" value="1"/>
</dbReference>
<dbReference type="Pfam" id="PF03208">
    <property type="entry name" value="PRA1"/>
    <property type="match status" value="1"/>
</dbReference>
<evidence type="ECO:0000256" key="2">
    <source>
        <dbReference type="ARBA" id="ARBA00022692"/>
    </source>
</evidence>
<sequence>MSAPAYTPLATNPFTGSFPTPPADGSPAAIGLGYIRKFREERLSSLRPLNEFFDKNRFSKPDNFTAITSRVNYNLSYFQGNYLLMFLGITAYSLITNIMLLFSVAFVVGGNYYISRVPPEGVQIGQSTFTPRQLQTGLIGISIPLFFFSSTIGTVFWIIGASAVTILGHASFMQEGVEGDFVDTV</sequence>
<keyword evidence="3 5" id="KW-1133">Transmembrane helix</keyword>
<dbReference type="InterPro" id="IPR004895">
    <property type="entry name" value="Prenylated_rab_accept_PRA1"/>
</dbReference>
<evidence type="ECO:0000256" key="3">
    <source>
        <dbReference type="ARBA" id="ARBA00022989"/>
    </source>
</evidence>
<evidence type="ECO:0000256" key="1">
    <source>
        <dbReference type="ARBA" id="ARBA00004141"/>
    </source>
</evidence>
<comment type="similarity">
    <text evidence="5">Belongs to the PRA1 family.</text>
</comment>
<evidence type="ECO:0000256" key="4">
    <source>
        <dbReference type="ARBA" id="ARBA00023136"/>
    </source>
</evidence>
<feature type="transmembrane region" description="Helical" evidence="5">
    <location>
        <begin position="82"/>
        <end position="114"/>
    </location>
</feature>
<keyword evidence="2 5" id="KW-0812">Transmembrane</keyword>
<evidence type="ECO:0000313" key="6">
    <source>
        <dbReference type="EMBL" id="KAG0253444.1"/>
    </source>
</evidence>
<keyword evidence="4 5" id="KW-0472">Membrane</keyword>
<gene>
    <name evidence="6" type="ORF">DFQ27_007411</name>
</gene>
<dbReference type="EMBL" id="JAAAJB010000580">
    <property type="protein sequence ID" value="KAG0253444.1"/>
    <property type="molecule type" value="Genomic_DNA"/>
</dbReference>
<accession>A0A9P6U047</accession>
<dbReference type="OrthoDB" id="63113at2759"/>
<name>A0A9P6U047_9FUNG</name>
<dbReference type="PANTHER" id="PTHR19317">
    <property type="entry name" value="PRENYLATED RAB ACCEPTOR 1-RELATED"/>
    <property type="match status" value="1"/>
</dbReference>
<dbReference type="GO" id="GO:0005794">
    <property type="term" value="C:Golgi apparatus"/>
    <property type="evidence" value="ECO:0007669"/>
    <property type="project" value="TreeGrafter"/>
</dbReference>
<reference evidence="6" key="1">
    <citation type="journal article" date="2020" name="Fungal Divers.">
        <title>Resolving the Mortierellaceae phylogeny through synthesis of multi-gene phylogenetics and phylogenomics.</title>
        <authorList>
            <person name="Vandepol N."/>
            <person name="Liber J."/>
            <person name="Desiro A."/>
            <person name="Na H."/>
            <person name="Kennedy M."/>
            <person name="Barry K."/>
            <person name="Grigoriev I.V."/>
            <person name="Miller A.N."/>
            <person name="O'Donnell K."/>
            <person name="Stajich J.E."/>
            <person name="Bonito G."/>
        </authorList>
    </citation>
    <scope>NUCLEOTIDE SEQUENCE</scope>
    <source>
        <strain evidence="6">BC1065</strain>
    </source>
</reference>
<feature type="transmembrane region" description="Helical" evidence="5">
    <location>
        <begin position="134"/>
        <end position="159"/>
    </location>
</feature>
<comment type="subcellular location">
    <subcellularLocation>
        <location evidence="1 5">Membrane</location>
        <topology evidence="1 5">Multi-pass membrane protein</topology>
    </subcellularLocation>
</comment>
<keyword evidence="7" id="KW-1185">Reference proteome</keyword>
<evidence type="ECO:0000313" key="7">
    <source>
        <dbReference type="Proteomes" id="UP000807716"/>
    </source>
</evidence>
<dbReference type="GO" id="GO:0016020">
    <property type="term" value="C:membrane"/>
    <property type="evidence" value="ECO:0007669"/>
    <property type="project" value="UniProtKB-SubCell"/>
</dbReference>
<organism evidence="6 7">
    <name type="scientific">Actinomortierella ambigua</name>
    <dbReference type="NCBI Taxonomy" id="1343610"/>
    <lineage>
        <taxon>Eukaryota</taxon>
        <taxon>Fungi</taxon>
        <taxon>Fungi incertae sedis</taxon>
        <taxon>Mucoromycota</taxon>
        <taxon>Mortierellomycotina</taxon>
        <taxon>Mortierellomycetes</taxon>
        <taxon>Mortierellales</taxon>
        <taxon>Mortierellaceae</taxon>
        <taxon>Actinomortierella</taxon>
    </lineage>
</organism>
<protein>
    <recommendedName>
        <fullName evidence="5">PRA1 family protein</fullName>
    </recommendedName>
</protein>